<dbReference type="CDD" id="cd00201">
    <property type="entry name" value="WW"/>
    <property type="match status" value="1"/>
</dbReference>
<dbReference type="InterPro" id="IPR039881">
    <property type="entry name" value="PCIF1-like"/>
</dbReference>
<protein>
    <submittedName>
        <fullName evidence="4">Phosphorylated CTD-interacting factor 1</fullName>
    </submittedName>
</protein>
<dbReference type="GO" id="GO:0005634">
    <property type="term" value="C:nucleus"/>
    <property type="evidence" value="ECO:0007669"/>
    <property type="project" value="TreeGrafter"/>
</dbReference>
<dbReference type="Pfam" id="PF12237">
    <property type="entry name" value="PCIF1_WW"/>
    <property type="match status" value="2"/>
</dbReference>
<dbReference type="Proteomes" id="UP000079169">
    <property type="component" value="Unplaced"/>
</dbReference>
<dbReference type="KEGG" id="dci:103505747"/>
<dbReference type="PaxDb" id="121845-A0A3Q0IKN2"/>
<sequence length="652" mass="74218">MNEVGGKHETPAPTTSWDSMSVPQGPPIPITHENIQQVMVPVPIKMQPPPNLNPMMEHGNPMQQGPMTPHGVQMGGSYIDHELPPELIQQGWRKFWSKRENRPYYWNRASGESLWDMPQGSGFDPIGDPLGICAGPPPPHTPNMNMPPQPMKRRASEGMAMGAPLPKKFILSGPWDLEIPTNVIILERAPTSMPQPHPEIELFRCNLTNKLRHLLQDMCHSREGIDAPHESFNRWLMERKVIDTGSDPLLPSQCYPEISPCMYREIMNDIPLKLKKPKYTGDARKQLSKYAEAAKKLIESRNANSESRKVVKWNAEDTFLWLRKTVGATYDDFQERLNHLKTQCQPHLTETVKDSVEKICLKIQHLSTEHAKKIRDKNSDLLTANGIQEPPPPPSTLNSRKVWCYPIQFSTPSCRMPSIEYHPDKEQIMLRFQNDTVTVNSLHFQKLEHLYRYSCFDDKKFELFLPRVWCLLKRYTTFLGQVTAQSGKTQASLPGPRYTTFLGQVTAQSGKTQASLPGPVFECLNKHFGVTFECFASPLNCYFRQYCSMFPDTDSYFGSRGPILDLKAVSGSFQAHPPYCEELMEATVGHFEHLLADSPEPLSFIVFVPDFRDPSPSALVKLEASHFKRKQVVVPAFEHEFRIGVQPFVTNK</sequence>
<dbReference type="PROSITE" id="PS50020">
    <property type="entry name" value="WW_DOMAIN_2"/>
    <property type="match status" value="1"/>
</dbReference>
<keyword evidence="3" id="KW-1185">Reference proteome</keyword>
<dbReference type="GeneID" id="103505747"/>
<accession>A0A3Q0IKN2</accession>
<feature type="domain" description="WW" evidence="2">
    <location>
        <begin position="86"/>
        <end position="120"/>
    </location>
</feature>
<dbReference type="FunFam" id="2.20.70.10:FF:000036">
    <property type="entry name" value="Phosphorylated CTD-interacting factor 1"/>
    <property type="match status" value="1"/>
</dbReference>
<dbReference type="AlphaFoldDB" id="A0A3Q0IKN2"/>
<dbReference type="SMART" id="SM00456">
    <property type="entry name" value="WW"/>
    <property type="match status" value="1"/>
</dbReference>
<reference evidence="4" key="1">
    <citation type="submission" date="2025-08" db="UniProtKB">
        <authorList>
            <consortium name="RefSeq"/>
        </authorList>
    </citation>
    <scope>IDENTIFICATION</scope>
</reference>
<dbReference type="InterPro" id="IPR036020">
    <property type="entry name" value="WW_dom_sf"/>
</dbReference>
<feature type="region of interest" description="Disordered" evidence="1">
    <location>
        <begin position="1"/>
        <end position="30"/>
    </location>
</feature>
<dbReference type="InterPro" id="IPR022035">
    <property type="entry name" value="PCIF1_WW"/>
</dbReference>
<evidence type="ECO:0000259" key="2">
    <source>
        <dbReference type="PROSITE" id="PS50020"/>
    </source>
</evidence>
<evidence type="ECO:0000313" key="4">
    <source>
        <dbReference type="RefSeq" id="XP_026676799.1"/>
    </source>
</evidence>
<dbReference type="PANTHER" id="PTHR21727:SF0">
    <property type="entry name" value="MRNA (2'-O-METHYLADENOSINE-N(6)-)-METHYLTRANSFERASE"/>
    <property type="match status" value="1"/>
</dbReference>
<dbReference type="GO" id="GO:0016422">
    <property type="term" value="F:mRNA (2'-O-methyladenosine-N6-)-methyltransferase activity"/>
    <property type="evidence" value="ECO:0007669"/>
    <property type="project" value="InterPro"/>
</dbReference>
<organism evidence="3 4">
    <name type="scientific">Diaphorina citri</name>
    <name type="common">Asian citrus psyllid</name>
    <dbReference type="NCBI Taxonomy" id="121845"/>
    <lineage>
        <taxon>Eukaryota</taxon>
        <taxon>Metazoa</taxon>
        <taxon>Ecdysozoa</taxon>
        <taxon>Arthropoda</taxon>
        <taxon>Hexapoda</taxon>
        <taxon>Insecta</taxon>
        <taxon>Pterygota</taxon>
        <taxon>Neoptera</taxon>
        <taxon>Paraneoptera</taxon>
        <taxon>Hemiptera</taxon>
        <taxon>Sternorrhyncha</taxon>
        <taxon>Psylloidea</taxon>
        <taxon>Psyllidae</taxon>
        <taxon>Diaphorininae</taxon>
        <taxon>Diaphorina</taxon>
    </lineage>
</organism>
<dbReference type="RefSeq" id="XP_026676799.1">
    <property type="nucleotide sequence ID" value="XM_026820998.1"/>
</dbReference>
<dbReference type="GO" id="GO:0099122">
    <property type="term" value="F:RNA polymerase II C-terminal domain binding"/>
    <property type="evidence" value="ECO:0007669"/>
    <property type="project" value="InterPro"/>
</dbReference>
<dbReference type="STRING" id="121845.A0A3Q0IKN2"/>
<name>A0A3Q0IKN2_DIACI</name>
<dbReference type="InterPro" id="IPR001202">
    <property type="entry name" value="WW_dom"/>
</dbReference>
<dbReference type="SUPFAM" id="SSF51045">
    <property type="entry name" value="WW domain"/>
    <property type="match status" value="1"/>
</dbReference>
<gene>
    <name evidence="4" type="primary">LOC103505747</name>
</gene>
<dbReference type="PANTHER" id="PTHR21727">
    <property type="entry name" value="PHOSPHORYLATED CTD INTERACTING FACTOR 1"/>
    <property type="match status" value="1"/>
</dbReference>
<dbReference type="Pfam" id="PF00397">
    <property type="entry name" value="WW"/>
    <property type="match status" value="1"/>
</dbReference>
<proteinExistence type="predicted"/>
<dbReference type="CTD" id="63935"/>
<feature type="compositionally biased region" description="Polar residues" evidence="1">
    <location>
        <begin position="12"/>
        <end position="22"/>
    </location>
</feature>
<evidence type="ECO:0000256" key="1">
    <source>
        <dbReference type="SAM" id="MobiDB-lite"/>
    </source>
</evidence>
<dbReference type="Gene3D" id="2.20.70.10">
    <property type="match status" value="1"/>
</dbReference>
<evidence type="ECO:0000313" key="3">
    <source>
        <dbReference type="Proteomes" id="UP000079169"/>
    </source>
</evidence>
<feature type="compositionally biased region" description="Basic and acidic residues" evidence="1">
    <location>
        <begin position="1"/>
        <end position="10"/>
    </location>
</feature>